<accession>A0A8H6K4E9</accession>
<evidence type="ECO:0000313" key="4">
    <source>
        <dbReference type="Proteomes" id="UP000654918"/>
    </source>
</evidence>
<proteinExistence type="predicted"/>
<keyword evidence="4" id="KW-1185">Reference proteome</keyword>
<protein>
    <recommendedName>
        <fullName evidence="2">PD-(D/E)XK nuclease-like domain-containing protein</fullName>
    </recommendedName>
</protein>
<dbReference type="EMBL" id="WIGO01000190">
    <property type="protein sequence ID" value="KAF6824572.1"/>
    <property type="molecule type" value="Genomic_DNA"/>
</dbReference>
<comment type="caution">
    <text evidence="3">The sequence shown here is derived from an EMBL/GenBank/DDBJ whole genome shotgun (WGS) entry which is preliminary data.</text>
</comment>
<feature type="domain" description="PD-(D/E)XK nuclease-like" evidence="2">
    <location>
        <begin position="141"/>
        <end position="387"/>
    </location>
</feature>
<evidence type="ECO:0000259" key="2">
    <source>
        <dbReference type="Pfam" id="PF20516"/>
    </source>
</evidence>
<feature type="region of interest" description="Disordered" evidence="1">
    <location>
        <begin position="18"/>
        <end position="101"/>
    </location>
</feature>
<gene>
    <name evidence="3" type="ORF">CPLU01_10770</name>
</gene>
<dbReference type="Pfam" id="PF20516">
    <property type="entry name" value="PDDEXK_12"/>
    <property type="match status" value="1"/>
</dbReference>
<dbReference type="Proteomes" id="UP000654918">
    <property type="component" value="Unassembled WGS sequence"/>
</dbReference>
<feature type="compositionally biased region" description="Polar residues" evidence="1">
    <location>
        <begin position="18"/>
        <end position="38"/>
    </location>
</feature>
<name>A0A8H6K4E9_9PEZI</name>
<organism evidence="3 4">
    <name type="scientific">Colletotrichum plurivorum</name>
    <dbReference type="NCBI Taxonomy" id="2175906"/>
    <lineage>
        <taxon>Eukaryota</taxon>
        <taxon>Fungi</taxon>
        <taxon>Dikarya</taxon>
        <taxon>Ascomycota</taxon>
        <taxon>Pezizomycotina</taxon>
        <taxon>Sordariomycetes</taxon>
        <taxon>Hypocreomycetidae</taxon>
        <taxon>Glomerellales</taxon>
        <taxon>Glomerellaceae</taxon>
        <taxon>Colletotrichum</taxon>
        <taxon>Colletotrichum orchidearum species complex</taxon>
    </lineage>
</organism>
<reference evidence="3" key="1">
    <citation type="journal article" date="2020" name="Phytopathology">
        <title>Genome Sequence Resources of Colletotrichum truncatum, C. plurivorum, C. musicola, and C. sojae: Four Species Pathogenic to Soybean (Glycine max).</title>
        <authorList>
            <person name="Rogerio F."/>
            <person name="Boufleur T.R."/>
            <person name="Ciampi-Guillardi M."/>
            <person name="Sukno S.A."/>
            <person name="Thon M.R."/>
            <person name="Massola Junior N.S."/>
            <person name="Baroncelli R."/>
        </authorList>
    </citation>
    <scope>NUCLEOTIDE SEQUENCE</scope>
    <source>
        <strain evidence="3">LFN00145</strain>
    </source>
</reference>
<dbReference type="InterPro" id="IPR046797">
    <property type="entry name" value="PDDEXK_12"/>
</dbReference>
<evidence type="ECO:0000313" key="3">
    <source>
        <dbReference type="EMBL" id="KAF6824572.1"/>
    </source>
</evidence>
<sequence>MTDEISPKNRKIVEWIDSINNSPLESTIPTNKSSSVAPTDNKLKHTPRGSKSQRPNLPARRPSQASRASKVSSTSRVSPTKQIADRQNKPSPALLQQFNPDDPGIPSSLRRIWAALSSFAKGRGVISRSKEDEIAKAKEESARFESIDGDWFFSSNSTRVQLGLSPSIKKVIKILNIANICANEKYDEASWNSCVYLNVLKLVVPLSKAEDDSVFFLPCPTAKILDDYVDCRGGPRKIDFCFAVEPGPQAIKAITAIQYEDDLFSTSINHTDYQPLRCRPIVLSIESKPEGSGTSDGKAQLLIWLEAQWRQLHRLASRVDPPRSLPDFLPAIIIEGHKWYFLACTSDEGKTVLWSELLLGTTQEALGIYSTVCCLQYFSRWITSDYWPAFQRLLSPTATPAATPNPTPIPTG</sequence>
<evidence type="ECO:0000256" key="1">
    <source>
        <dbReference type="SAM" id="MobiDB-lite"/>
    </source>
</evidence>
<feature type="compositionally biased region" description="Polar residues" evidence="1">
    <location>
        <begin position="63"/>
        <end position="81"/>
    </location>
</feature>
<dbReference type="AlphaFoldDB" id="A0A8H6K4E9"/>